<dbReference type="Proteomes" id="UP000694044">
    <property type="component" value="Unassembled WGS sequence"/>
</dbReference>
<keyword evidence="2" id="KW-1185">Reference proteome</keyword>
<reference evidence="1" key="1">
    <citation type="submission" date="2021-02" db="EMBL/GenBank/DDBJ databases">
        <authorList>
            <person name="Palmer J.M."/>
        </authorList>
    </citation>
    <scope>NUCLEOTIDE SEQUENCE</scope>
    <source>
        <strain evidence="1">SCRP734</strain>
    </source>
</reference>
<protein>
    <submittedName>
        <fullName evidence="1">Uncharacterized protein</fullName>
    </submittedName>
</protein>
<proteinExistence type="predicted"/>
<evidence type="ECO:0000313" key="2">
    <source>
        <dbReference type="Proteomes" id="UP000694044"/>
    </source>
</evidence>
<accession>A0A8T1V6K9</accession>
<organism evidence="1 2">
    <name type="scientific">Phytophthora pseudosyringae</name>
    <dbReference type="NCBI Taxonomy" id="221518"/>
    <lineage>
        <taxon>Eukaryota</taxon>
        <taxon>Sar</taxon>
        <taxon>Stramenopiles</taxon>
        <taxon>Oomycota</taxon>
        <taxon>Peronosporomycetes</taxon>
        <taxon>Peronosporales</taxon>
        <taxon>Peronosporaceae</taxon>
        <taxon>Phytophthora</taxon>
    </lineage>
</organism>
<evidence type="ECO:0000313" key="1">
    <source>
        <dbReference type="EMBL" id="KAG7375204.1"/>
    </source>
</evidence>
<dbReference type="OrthoDB" id="88969at2759"/>
<name>A0A8T1V6K9_9STRA</name>
<comment type="caution">
    <text evidence="1">The sequence shown here is derived from an EMBL/GenBank/DDBJ whole genome shotgun (WGS) entry which is preliminary data.</text>
</comment>
<dbReference type="EMBL" id="JAGDFM010001479">
    <property type="protein sequence ID" value="KAG7375204.1"/>
    <property type="molecule type" value="Genomic_DNA"/>
</dbReference>
<gene>
    <name evidence="1" type="ORF">PHYPSEUDO_002594</name>
</gene>
<dbReference type="AlphaFoldDB" id="A0A8T1V6K9"/>
<sequence>MSPLSIAVFFQAANSLTYVNPGDWACLTFEGCSFWKPTKLIAWTNLPAGKFIRFYETNTCYAGGKHYFLSRNATATHDFEPPQAIRSVMIGNHYNYTRRPSVITSQCFSDKERAILDESKNSDANYTSGIEWSNDGSTAAGGLSSNWSDAIPGMSVGD</sequence>